<name>A0AAD3DTW0_9CHLO</name>
<dbReference type="AlphaFoldDB" id="A0AAD3DTW0"/>
<protein>
    <submittedName>
        <fullName evidence="2">Uncharacterized protein</fullName>
    </submittedName>
</protein>
<proteinExistence type="predicted"/>
<evidence type="ECO:0000256" key="1">
    <source>
        <dbReference type="SAM" id="MobiDB-lite"/>
    </source>
</evidence>
<accession>A0AAD3DTW0</accession>
<organism evidence="2 3">
    <name type="scientific">Astrephomene gubernaculifera</name>
    <dbReference type="NCBI Taxonomy" id="47775"/>
    <lineage>
        <taxon>Eukaryota</taxon>
        <taxon>Viridiplantae</taxon>
        <taxon>Chlorophyta</taxon>
        <taxon>core chlorophytes</taxon>
        <taxon>Chlorophyceae</taxon>
        <taxon>CS clade</taxon>
        <taxon>Chlamydomonadales</taxon>
        <taxon>Astrephomenaceae</taxon>
        <taxon>Astrephomene</taxon>
    </lineage>
</organism>
<evidence type="ECO:0000313" key="3">
    <source>
        <dbReference type="Proteomes" id="UP001054857"/>
    </source>
</evidence>
<sequence length="204" mass="21705">MACSPKRPDPLRDAEARVRALTREVGTLREDLRREVKRRERAVAQAKEHEEARRESEGRCQELSYSNRKLASELESLHETARAGQERDRRALRGLREGLAAVESAVAARARRGYAHVRQLQTAHQQLRALLLGLASSCSPHAAAGSSSLAAAAAAGFPGGAVDASLLANVTVLSSVAAPRVEQLLGAAQAHAARLAELLAGGEG</sequence>
<keyword evidence="3" id="KW-1185">Reference proteome</keyword>
<feature type="compositionally biased region" description="Basic and acidic residues" evidence="1">
    <location>
        <begin position="29"/>
        <end position="60"/>
    </location>
</feature>
<evidence type="ECO:0000313" key="2">
    <source>
        <dbReference type="EMBL" id="GFR46982.1"/>
    </source>
</evidence>
<comment type="caution">
    <text evidence="2">The sequence shown here is derived from an EMBL/GenBank/DDBJ whole genome shotgun (WGS) entry which is preliminary data.</text>
</comment>
<feature type="non-terminal residue" evidence="2">
    <location>
        <position position="204"/>
    </location>
</feature>
<dbReference type="Proteomes" id="UP001054857">
    <property type="component" value="Unassembled WGS sequence"/>
</dbReference>
<reference evidence="2 3" key="1">
    <citation type="journal article" date="2021" name="Sci. Rep.">
        <title>Genome sequencing of the multicellular alga Astrephomene provides insights into convergent evolution of germ-soma differentiation.</title>
        <authorList>
            <person name="Yamashita S."/>
            <person name="Yamamoto K."/>
            <person name="Matsuzaki R."/>
            <person name="Suzuki S."/>
            <person name="Yamaguchi H."/>
            <person name="Hirooka S."/>
            <person name="Minakuchi Y."/>
            <person name="Miyagishima S."/>
            <person name="Kawachi M."/>
            <person name="Toyoda A."/>
            <person name="Nozaki H."/>
        </authorList>
    </citation>
    <scope>NUCLEOTIDE SEQUENCE [LARGE SCALE GENOMIC DNA]</scope>
    <source>
        <strain evidence="2 3">NIES-4017</strain>
    </source>
</reference>
<gene>
    <name evidence="2" type="ORF">Agub_g8634</name>
</gene>
<dbReference type="EMBL" id="BMAR01000016">
    <property type="protein sequence ID" value="GFR46982.1"/>
    <property type="molecule type" value="Genomic_DNA"/>
</dbReference>
<feature type="region of interest" description="Disordered" evidence="1">
    <location>
        <begin position="29"/>
        <end position="62"/>
    </location>
</feature>